<dbReference type="EMBL" id="CP043617">
    <property type="protein sequence ID" value="QFR49970.1"/>
    <property type="molecule type" value="Genomic_DNA"/>
</dbReference>
<dbReference type="Proteomes" id="UP000326944">
    <property type="component" value="Chromosome"/>
</dbReference>
<evidence type="ECO:0000256" key="5">
    <source>
        <dbReference type="ARBA" id="ARBA00022679"/>
    </source>
</evidence>
<evidence type="ECO:0000256" key="1">
    <source>
        <dbReference type="ARBA" id="ARBA00002324"/>
    </source>
</evidence>
<evidence type="ECO:0000256" key="8">
    <source>
        <dbReference type="ARBA" id="ARBA00022840"/>
    </source>
</evidence>
<feature type="domain" description="Cytidyltransferase-like" evidence="12">
    <location>
        <begin position="6"/>
        <end position="155"/>
    </location>
</feature>
<keyword evidence="4 11" id="KW-0662">Pyridine nucleotide biosynthesis</keyword>
<dbReference type="CDD" id="cd02165">
    <property type="entry name" value="NMNAT"/>
    <property type="match status" value="1"/>
</dbReference>
<evidence type="ECO:0000256" key="4">
    <source>
        <dbReference type="ARBA" id="ARBA00022642"/>
    </source>
</evidence>
<dbReference type="KEGG" id="sulg:FJR48_09635"/>
<evidence type="ECO:0000256" key="10">
    <source>
        <dbReference type="ARBA" id="ARBA00048721"/>
    </source>
</evidence>
<reference evidence="13 14" key="1">
    <citation type="submission" date="2019-09" db="EMBL/GenBank/DDBJ databases">
        <title>Sulfurimonas gotlandica sp. nov., a chemoautotrophic and psychrotolerant epsilonproteobacterium isolated from a pelagic redoxcline, and an emended description of the genus Sulfurimonas.</title>
        <authorList>
            <person name="Wang S."/>
            <person name="Jiang L."/>
            <person name="Shao S."/>
        </authorList>
    </citation>
    <scope>NUCLEOTIDE SEQUENCE [LARGE SCALE GENOMIC DNA]</scope>
    <source>
        <strain evidence="13 14">GYSZ_1</strain>
    </source>
</reference>
<dbReference type="RefSeq" id="WP_152307918.1">
    <property type="nucleotide sequence ID" value="NZ_CP043617.1"/>
</dbReference>
<dbReference type="PANTHER" id="PTHR39321">
    <property type="entry name" value="NICOTINATE-NUCLEOTIDE ADENYLYLTRANSFERASE-RELATED"/>
    <property type="match status" value="1"/>
</dbReference>
<keyword evidence="6 11" id="KW-0548">Nucleotidyltransferase</keyword>
<evidence type="ECO:0000256" key="9">
    <source>
        <dbReference type="ARBA" id="ARBA00023027"/>
    </source>
</evidence>
<evidence type="ECO:0000256" key="7">
    <source>
        <dbReference type="ARBA" id="ARBA00022741"/>
    </source>
</evidence>
<proteinExistence type="inferred from homology"/>
<keyword evidence="9 11" id="KW-0520">NAD</keyword>
<keyword evidence="5 11" id="KW-0808">Transferase</keyword>
<protein>
    <recommendedName>
        <fullName evidence="11">Probable nicotinate-nucleotide adenylyltransferase</fullName>
        <ecNumber evidence="11">2.7.7.18</ecNumber>
    </recommendedName>
    <alternativeName>
        <fullName evidence="11">Deamido-NAD(+) diphosphorylase</fullName>
    </alternativeName>
    <alternativeName>
        <fullName evidence="11">Deamido-NAD(+) pyrophosphorylase</fullName>
    </alternativeName>
    <alternativeName>
        <fullName evidence="11">Nicotinate mononucleotide adenylyltransferase</fullName>
        <shortName evidence="11">NaMN adenylyltransferase</shortName>
    </alternativeName>
</protein>
<dbReference type="OrthoDB" id="5295945at2"/>
<dbReference type="UniPathway" id="UPA00253">
    <property type="reaction ID" value="UER00332"/>
</dbReference>
<dbReference type="PANTHER" id="PTHR39321:SF3">
    <property type="entry name" value="PHOSPHOPANTETHEINE ADENYLYLTRANSFERASE"/>
    <property type="match status" value="1"/>
</dbReference>
<keyword evidence="7 11" id="KW-0547">Nucleotide-binding</keyword>
<dbReference type="AlphaFoldDB" id="A0A5P8P344"/>
<dbReference type="SUPFAM" id="SSF52374">
    <property type="entry name" value="Nucleotidylyl transferase"/>
    <property type="match status" value="1"/>
</dbReference>
<evidence type="ECO:0000259" key="12">
    <source>
        <dbReference type="Pfam" id="PF01467"/>
    </source>
</evidence>
<evidence type="ECO:0000313" key="13">
    <source>
        <dbReference type="EMBL" id="QFR49970.1"/>
    </source>
</evidence>
<dbReference type="EC" id="2.7.7.18" evidence="11"/>
<dbReference type="Pfam" id="PF01467">
    <property type="entry name" value="CTP_transf_like"/>
    <property type="match status" value="1"/>
</dbReference>
<dbReference type="GO" id="GO:0005524">
    <property type="term" value="F:ATP binding"/>
    <property type="evidence" value="ECO:0007669"/>
    <property type="project" value="UniProtKB-KW"/>
</dbReference>
<evidence type="ECO:0000256" key="11">
    <source>
        <dbReference type="HAMAP-Rule" id="MF_00244"/>
    </source>
</evidence>
<evidence type="ECO:0000256" key="2">
    <source>
        <dbReference type="ARBA" id="ARBA00005019"/>
    </source>
</evidence>
<dbReference type="NCBIfam" id="TIGR00125">
    <property type="entry name" value="cyt_tran_rel"/>
    <property type="match status" value="1"/>
</dbReference>
<evidence type="ECO:0000256" key="6">
    <source>
        <dbReference type="ARBA" id="ARBA00022695"/>
    </source>
</evidence>
<dbReference type="GO" id="GO:0004515">
    <property type="term" value="F:nicotinate-nucleotide adenylyltransferase activity"/>
    <property type="evidence" value="ECO:0007669"/>
    <property type="project" value="UniProtKB-UniRule"/>
</dbReference>
<comment type="function">
    <text evidence="1 11">Catalyzes the reversible adenylation of nicotinate mononucleotide (NaMN) to nicotinic acid adenine dinucleotide (NaAD).</text>
</comment>
<dbReference type="InterPro" id="IPR004821">
    <property type="entry name" value="Cyt_trans-like"/>
</dbReference>
<comment type="catalytic activity">
    <reaction evidence="10 11">
        <text>nicotinate beta-D-ribonucleotide + ATP + H(+) = deamido-NAD(+) + diphosphate</text>
        <dbReference type="Rhea" id="RHEA:22860"/>
        <dbReference type="ChEBI" id="CHEBI:15378"/>
        <dbReference type="ChEBI" id="CHEBI:30616"/>
        <dbReference type="ChEBI" id="CHEBI:33019"/>
        <dbReference type="ChEBI" id="CHEBI:57502"/>
        <dbReference type="ChEBI" id="CHEBI:58437"/>
        <dbReference type="EC" id="2.7.7.18"/>
    </reaction>
</comment>
<evidence type="ECO:0000256" key="3">
    <source>
        <dbReference type="ARBA" id="ARBA00009014"/>
    </source>
</evidence>
<gene>
    <name evidence="11 13" type="primary">nadD</name>
    <name evidence="13" type="ORF">FJR48_09635</name>
</gene>
<dbReference type="InterPro" id="IPR005248">
    <property type="entry name" value="NadD/NMNAT"/>
</dbReference>
<name>A0A5P8P344_9BACT</name>
<accession>A0A5P8P344</accession>
<dbReference type="GO" id="GO:0009435">
    <property type="term" value="P:NAD+ biosynthetic process"/>
    <property type="evidence" value="ECO:0007669"/>
    <property type="project" value="UniProtKB-UniRule"/>
</dbReference>
<evidence type="ECO:0000313" key="14">
    <source>
        <dbReference type="Proteomes" id="UP000326944"/>
    </source>
</evidence>
<dbReference type="NCBIfam" id="TIGR00482">
    <property type="entry name" value="nicotinate (nicotinamide) nucleotide adenylyltransferase"/>
    <property type="match status" value="1"/>
</dbReference>
<dbReference type="Gene3D" id="3.40.50.620">
    <property type="entry name" value="HUPs"/>
    <property type="match status" value="1"/>
</dbReference>
<keyword evidence="14" id="KW-1185">Reference proteome</keyword>
<comment type="similarity">
    <text evidence="3 11">Belongs to the NadD family.</text>
</comment>
<organism evidence="13 14">
    <name type="scientific">Sulfurimonas lithotrophica</name>
    <dbReference type="NCBI Taxonomy" id="2590022"/>
    <lineage>
        <taxon>Bacteria</taxon>
        <taxon>Pseudomonadati</taxon>
        <taxon>Campylobacterota</taxon>
        <taxon>Epsilonproteobacteria</taxon>
        <taxon>Campylobacterales</taxon>
        <taxon>Sulfurimonadaceae</taxon>
        <taxon>Sulfurimonas</taxon>
    </lineage>
</organism>
<dbReference type="InterPro" id="IPR014729">
    <property type="entry name" value="Rossmann-like_a/b/a_fold"/>
</dbReference>
<comment type="pathway">
    <text evidence="2 11">Cofactor biosynthesis; NAD(+) biosynthesis; deamido-NAD(+) from nicotinate D-ribonucleotide: step 1/1.</text>
</comment>
<keyword evidence="8 11" id="KW-0067">ATP-binding</keyword>
<sequence length="158" mass="18337">MESIALFGGSFDPPHTGHKAIVEAAQNLKEIDKVVIMPTYLNPFKSKSHSTPKQRLKMVKEMFDSYDKVEISDFEVLQKQKVPSIITVKHLLKMYDKIYLIIGADNLESLHKWQDYDELKKLVTFIVAKRDNIEIPKKYITLDVNENISSTEIRKKEK</sequence>
<dbReference type="HAMAP" id="MF_00244">
    <property type="entry name" value="NaMN_adenylyltr"/>
    <property type="match status" value="1"/>
</dbReference>